<gene>
    <name evidence="1" type="ORF">PACLA_8A064907</name>
</gene>
<accession>A0A6S7HCH1</accession>
<name>A0A6S7HCH1_PARCT</name>
<dbReference type="AlphaFoldDB" id="A0A6S7HCH1"/>
<feature type="non-terminal residue" evidence="1">
    <location>
        <position position="84"/>
    </location>
</feature>
<proteinExistence type="predicted"/>
<feature type="non-terminal residue" evidence="1">
    <location>
        <position position="1"/>
    </location>
</feature>
<dbReference type="Proteomes" id="UP001152795">
    <property type="component" value="Unassembled WGS sequence"/>
</dbReference>
<reference evidence="1" key="1">
    <citation type="submission" date="2020-04" db="EMBL/GenBank/DDBJ databases">
        <authorList>
            <person name="Alioto T."/>
            <person name="Alioto T."/>
            <person name="Gomez Garrido J."/>
        </authorList>
    </citation>
    <scope>NUCLEOTIDE SEQUENCE</scope>
    <source>
        <strain evidence="1">A484AB</strain>
    </source>
</reference>
<evidence type="ECO:0000313" key="2">
    <source>
        <dbReference type="Proteomes" id="UP001152795"/>
    </source>
</evidence>
<comment type="caution">
    <text evidence="1">The sequence shown here is derived from an EMBL/GenBank/DDBJ whole genome shotgun (WGS) entry which is preliminary data.</text>
</comment>
<sequence length="84" mass="9600">NIYNKNNFQNSPQSVAPQAKQTSLYRRGSPLLKIACGVQGHYRINILHKVSSIIMYYQWSRSDPITPSEIICFLGICARSMLIR</sequence>
<protein>
    <submittedName>
        <fullName evidence="1">Uncharacterized protein</fullName>
    </submittedName>
</protein>
<dbReference type="EMBL" id="CACRXK020003931">
    <property type="protein sequence ID" value="CAB4000803.1"/>
    <property type="molecule type" value="Genomic_DNA"/>
</dbReference>
<keyword evidence="2" id="KW-1185">Reference proteome</keyword>
<evidence type="ECO:0000313" key="1">
    <source>
        <dbReference type="EMBL" id="CAB4000803.1"/>
    </source>
</evidence>
<organism evidence="1 2">
    <name type="scientific">Paramuricea clavata</name>
    <name type="common">Red gorgonian</name>
    <name type="synonym">Violescent sea-whip</name>
    <dbReference type="NCBI Taxonomy" id="317549"/>
    <lineage>
        <taxon>Eukaryota</taxon>
        <taxon>Metazoa</taxon>
        <taxon>Cnidaria</taxon>
        <taxon>Anthozoa</taxon>
        <taxon>Octocorallia</taxon>
        <taxon>Malacalcyonacea</taxon>
        <taxon>Plexauridae</taxon>
        <taxon>Paramuricea</taxon>
    </lineage>
</organism>